<accession>A0A8J8N8B7</accession>
<evidence type="ECO:0000313" key="2">
    <source>
        <dbReference type="Proteomes" id="UP000785679"/>
    </source>
</evidence>
<dbReference type="Proteomes" id="UP000785679">
    <property type="component" value="Unassembled WGS sequence"/>
</dbReference>
<comment type="caution">
    <text evidence="1">The sequence shown here is derived from an EMBL/GenBank/DDBJ whole genome shotgun (WGS) entry which is preliminary data.</text>
</comment>
<evidence type="ECO:0000313" key="1">
    <source>
        <dbReference type="EMBL" id="TNV67650.1"/>
    </source>
</evidence>
<keyword evidence="2" id="KW-1185">Reference proteome</keyword>
<organism evidence="1 2">
    <name type="scientific">Halteria grandinella</name>
    <dbReference type="NCBI Taxonomy" id="5974"/>
    <lineage>
        <taxon>Eukaryota</taxon>
        <taxon>Sar</taxon>
        <taxon>Alveolata</taxon>
        <taxon>Ciliophora</taxon>
        <taxon>Intramacronucleata</taxon>
        <taxon>Spirotrichea</taxon>
        <taxon>Stichotrichia</taxon>
        <taxon>Sporadotrichida</taxon>
        <taxon>Halteriidae</taxon>
        <taxon>Halteria</taxon>
    </lineage>
</organism>
<dbReference type="EMBL" id="RRYP01040315">
    <property type="protein sequence ID" value="TNV67650.1"/>
    <property type="molecule type" value="Genomic_DNA"/>
</dbReference>
<name>A0A8J8N8B7_HALGN</name>
<proteinExistence type="predicted"/>
<gene>
    <name evidence="1" type="ORF">FGO68_gene16132</name>
</gene>
<reference evidence="1" key="1">
    <citation type="submission" date="2019-06" db="EMBL/GenBank/DDBJ databases">
        <authorList>
            <person name="Zheng W."/>
        </authorList>
    </citation>
    <scope>NUCLEOTIDE SEQUENCE</scope>
    <source>
        <strain evidence="1">QDHG01</strain>
    </source>
</reference>
<dbReference type="AlphaFoldDB" id="A0A8J8N8B7"/>
<protein>
    <submittedName>
        <fullName evidence="1">Uncharacterized protein</fullName>
    </submittedName>
</protein>
<sequence length="78" mass="9480">MMWLRNRRRQVITHMDKRATRLNNNILKGWTSLQAKLMDNIMKTGTWNLSQQKMRRNTYMWRIIIFPIGKCRQSGLTQ</sequence>